<comment type="caution">
    <text evidence="1">The sequence shown here is derived from an EMBL/GenBank/DDBJ whole genome shotgun (WGS) entry which is preliminary data.</text>
</comment>
<dbReference type="EMBL" id="JACIFU010000003">
    <property type="protein sequence ID" value="MBB4174900.1"/>
    <property type="molecule type" value="Genomic_DNA"/>
</dbReference>
<keyword evidence="2" id="KW-1185">Reference proteome</keyword>
<name>A0A7W6M9H4_9RHOB</name>
<organism evidence="1 2">
    <name type="scientific">Sulfitobacter noctilucicola</name>
    <dbReference type="NCBI Taxonomy" id="1342301"/>
    <lineage>
        <taxon>Bacteria</taxon>
        <taxon>Pseudomonadati</taxon>
        <taxon>Pseudomonadota</taxon>
        <taxon>Alphaproteobacteria</taxon>
        <taxon>Rhodobacterales</taxon>
        <taxon>Roseobacteraceae</taxon>
        <taxon>Sulfitobacter</taxon>
    </lineage>
</organism>
<gene>
    <name evidence="1" type="ORF">GGR93_002688</name>
</gene>
<accession>A0A7W6M9H4</accession>
<dbReference type="AlphaFoldDB" id="A0A7W6M9H4"/>
<evidence type="ECO:0000313" key="2">
    <source>
        <dbReference type="Proteomes" id="UP000565745"/>
    </source>
</evidence>
<protein>
    <submittedName>
        <fullName evidence="1">Uncharacterized protein</fullName>
    </submittedName>
</protein>
<dbReference type="Proteomes" id="UP000565745">
    <property type="component" value="Unassembled WGS sequence"/>
</dbReference>
<reference evidence="1 2" key="1">
    <citation type="submission" date="2020-08" db="EMBL/GenBank/DDBJ databases">
        <title>Genomic Encyclopedia of Type Strains, Phase IV (KMG-IV): sequencing the most valuable type-strain genomes for metagenomic binning, comparative biology and taxonomic classification.</title>
        <authorList>
            <person name="Goeker M."/>
        </authorList>
    </citation>
    <scope>NUCLEOTIDE SEQUENCE [LARGE SCALE GENOMIC DNA]</scope>
    <source>
        <strain evidence="1 2">DSM 101015</strain>
    </source>
</reference>
<evidence type="ECO:0000313" key="1">
    <source>
        <dbReference type="EMBL" id="MBB4174900.1"/>
    </source>
</evidence>
<proteinExistence type="predicted"/>
<sequence length="52" mass="5661">MITLVIIVIDEGFDLRFKIAGQEVVFQQDTVLQGLMPALNLALGLGMIRSTA</sequence>